<sequence>MTKMMVVCAGDAGVRFDRDYYANDHFKLAKACWEEHGLQSAEAFFPYAETGNWLSVGVYTFSSEQAMRAALANPRTQQVMDDVKNFTDATVVLRSLFTES</sequence>
<feature type="domain" description="EthD" evidence="1">
    <location>
        <begin position="18"/>
        <end position="89"/>
    </location>
</feature>
<dbReference type="GO" id="GO:0016491">
    <property type="term" value="F:oxidoreductase activity"/>
    <property type="evidence" value="ECO:0007669"/>
    <property type="project" value="InterPro"/>
</dbReference>
<reference evidence="2 3" key="1">
    <citation type="submission" date="2015-05" db="EMBL/GenBank/DDBJ databases">
        <title>Genome sequencing and analysis of members of genus Stenotrophomonas.</title>
        <authorList>
            <person name="Patil P.P."/>
            <person name="Midha S."/>
            <person name="Patil P.B."/>
        </authorList>
    </citation>
    <scope>NUCLEOTIDE SEQUENCE [LARGE SCALE GENOMIC DNA]</scope>
    <source>
        <strain evidence="2 3">DSM 21508</strain>
    </source>
</reference>
<evidence type="ECO:0000259" key="1">
    <source>
        <dbReference type="Pfam" id="PF07110"/>
    </source>
</evidence>
<gene>
    <name evidence="2" type="ORF">ABB28_03120</name>
</gene>
<dbReference type="AlphaFoldDB" id="A0A0R0DEH7"/>
<organism evidence="2 3">
    <name type="scientific">Stenotrophomonas chelatiphaga</name>
    <dbReference type="NCBI Taxonomy" id="517011"/>
    <lineage>
        <taxon>Bacteria</taxon>
        <taxon>Pseudomonadati</taxon>
        <taxon>Pseudomonadota</taxon>
        <taxon>Gammaproteobacteria</taxon>
        <taxon>Lysobacterales</taxon>
        <taxon>Lysobacteraceae</taxon>
        <taxon>Stenotrophomonas</taxon>
    </lineage>
</organism>
<dbReference type="InterPro" id="IPR011008">
    <property type="entry name" value="Dimeric_a/b-barrel"/>
</dbReference>
<name>A0A0R0DEH7_9GAMM</name>
<dbReference type="Pfam" id="PF07110">
    <property type="entry name" value="EthD"/>
    <property type="match status" value="1"/>
</dbReference>
<protein>
    <submittedName>
        <fullName evidence="2">Ethyl tert-butyl ether degradation protein EthD</fullName>
    </submittedName>
</protein>
<keyword evidence="3" id="KW-1185">Reference proteome</keyword>
<dbReference type="Gene3D" id="3.30.70.100">
    <property type="match status" value="1"/>
</dbReference>
<proteinExistence type="predicted"/>
<dbReference type="EMBL" id="LDJK01000008">
    <property type="protein sequence ID" value="KRG76446.1"/>
    <property type="molecule type" value="Genomic_DNA"/>
</dbReference>
<dbReference type="PANTHER" id="PTHR40260:SF2">
    <property type="entry name" value="BLR8190 PROTEIN"/>
    <property type="match status" value="1"/>
</dbReference>
<accession>A0A0R0DEH7</accession>
<comment type="caution">
    <text evidence="2">The sequence shown here is derived from an EMBL/GenBank/DDBJ whole genome shotgun (WGS) entry which is preliminary data.</text>
</comment>
<dbReference type="InterPro" id="IPR009799">
    <property type="entry name" value="EthD_dom"/>
</dbReference>
<evidence type="ECO:0000313" key="2">
    <source>
        <dbReference type="EMBL" id="KRG76446.1"/>
    </source>
</evidence>
<evidence type="ECO:0000313" key="3">
    <source>
        <dbReference type="Proteomes" id="UP000051386"/>
    </source>
</evidence>
<dbReference type="PANTHER" id="PTHR40260">
    <property type="entry name" value="BLR8190 PROTEIN"/>
    <property type="match status" value="1"/>
</dbReference>
<dbReference type="PATRIC" id="fig|517011.3.peg.3147"/>
<dbReference type="NCBIfam" id="TIGR02118">
    <property type="entry name" value="EthD family reductase"/>
    <property type="match status" value="1"/>
</dbReference>
<dbReference type="SUPFAM" id="SSF54909">
    <property type="entry name" value="Dimeric alpha+beta barrel"/>
    <property type="match status" value="1"/>
</dbReference>
<dbReference type="Proteomes" id="UP000051386">
    <property type="component" value="Unassembled WGS sequence"/>
</dbReference>
<dbReference type="RefSeq" id="WP_083491885.1">
    <property type="nucleotide sequence ID" value="NZ_LDJK01000008.1"/>
</dbReference>